<evidence type="ECO:0000256" key="5">
    <source>
        <dbReference type="ARBA" id="ARBA00023157"/>
    </source>
</evidence>
<comment type="subcellular location">
    <subcellularLocation>
        <location evidence="1">Secreted</location>
    </subcellularLocation>
</comment>
<dbReference type="InterPro" id="IPR002181">
    <property type="entry name" value="Fibrinogen_a/b/g_C_dom"/>
</dbReference>
<dbReference type="InterPro" id="IPR037579">
    <property type="entry name" value="FIB_ANG-like"/>
</dbReference>
<name>A0A8S3QWC4_MYTED</name>
<dbReference type="EMBL" id="CAJPWZ010000710">
    <property type="protein sequence ID" value="CAG2199085.1"/>
    <property type="molecule type" value="Genomic_DNA"/>
</dbReference>
<dbReference type="PANTHER" id="PTHR47221">
    <property type="entry name" value="FIBRINOGEN ALPHA CHAIN"/>
    <property type="match status" value="1"/>
</dbReference>
<dbReference type="Proteomes" id="UP000683360">
    <property type="component" value="Unassembled WGS sequence"/>
</dbReference>
<organism evidence="9 10">
    <name type="scientific">Mytilus edulis</name>
    <name type="common">Blue mussel</name>
    <dbReference type="NCBI Taxonomy" id="6550"/>
    <lineage>
        <taxon>Eukaryota</taxon>
        <taxon>Metazoa</taxon>
        <taxon>Spiralia</taxon>
        <taxon>Lophotrochozoa</taxon>
        <taxon>Mollusca</taxon>
        <taxon>Bivalvia</taxon>
        <taxon>Autobranchia</taxon>
        <taxon>Pteriomorphia</taxon>
        <taxon>Mytilida</taxon>
        <taxon>Mytiloidea</taxon>
        <taxon>Mytilidae</taxon>
        <taxon>Mytilinae</taxon>
        <taxon>Mytilus</taxon>
    </lineage>
</organism>
<evidence type="ECO:0000313" key="9">
    <source>
        <dbReference type="EMBL" id="CAG2199085.1"/>
    </source>
</evidence>
<dbReference type="AlphaFoldDB" id="A0A8S3QWC4"/>
<dbReference type="SUPFAM" id="SSF56496">
    <property type="entry name" value="Fibrinogen C-terminal domain-like"/>
    <property type="match status" value="1"/>
</dbReference>
<keyword evidence="3" id="KW-0732">Signal</keyword>
<feature type="domain" description="Fibrinogen C-terminal" evidence="8">
    <location>
        <begin position="126"/>
        <end position="325"/>
    </location>
</feature>
<dbReference type="GO" id="GO:0005577">
    <property type="term" value="C:fibrinogen complex"/>
    <property type="evidence" value="ECO:0007669"/>
    <property type="project" value="TreeGrafter"/>
</dbReference>
<dbReference type="Pfam" id="PF00147">
    <property type="entry name" value="Fibrinogen_C"/>
    <property type="match status" value="1"/>
</dbReference>
<keyword evidence="10" id="KW-1185">Reference proteome</keyword>
<evidence type="ECO:0000256" key="3">
    <source>
        <dbReference type="ARBA" id="ARBA00022729"/>
    </source>
</evidence>
<dbReference type="SMART" id="SM00186">
    <property type="entry name" value="FBG"/>
    <property type="match status" value="1"/>
</dbReference>
<feature type="compositionally biased region" description="Low complexity" evidence="7">
    <location>
        <begin position="87"/>
        <end position="104"/>
    </location>
</feature>
<keyword evidence="4" id="KW-0175">Coiled coil</keyword>
<evidence type="ECO:0000256" key="4">
    <source>
        <dbReference type="ARBA" id="ARBA00023054"/>
    </source>
</evidence>
<keyword evidence="2" id="KW-0964">Secreted</keyword>
<dbReference type="InterPro" id="IPR036056">
    <property type="entry name" value="Fibrinogen-like_C"/>
</dbReference>
<protein>
    <recommendedName>
        <fullName evidence="8">Fibrinogen C-terminal domain-containing protein</fullName>
    </recommendedName>
</protein>
<feature type="region of interest" description="Disordered" evidence="7">
    <location>
        <begin position="84"/>
        <end position="140"/>
    </location>
</feature>
<evidence type="ECO:0000313" key="10">
    <source>
        <dbReference type="Proteomes" id="UP000683360"/>
    </source>
</evidence>
<evidence type="ECO:0000256" key="7">
    <source>
        <dbReference type="SAM" id="MobiDB-lite"/>
    </source>
</evidence>
<dbReference type="GO" id="GO:0030674">
    <property type="term" value="F:protein-macromolecule adaptor activity"/>
    <property type="evidence" value="ECO:0007669"/>
    <property type="project" value="TreeGrafter"/>
</dbReference>
<comment type="caution">
    <text evidence="9">The sequence shown here is derived from an EMBL/GenBank/DDBJ whole genome shotgun (WGS) entry which is preliminary data.</text>
</comment>
<reference evidence="9" key="1">
    <citation type="submission" date="2021-03" db="EMBL/GenBank/DDBJ databases">
        <authorList>
            <person name="Bekaert M."/>
        </authorList>
    </citation>
    <scope>NUCLEOTIDE SEQUENCE</scope>
</reference>
<proteinExistence type="predicted"/>
<evidence type="ECO:0000256" key="6">
    <source>
        <dbReference type="ARBA" id="ARBA00023180"/>
    </source>
</evidence>
<dbReference type="OrthoDB" id="10453322at2759"/>
<gene>
    <name evidence="9" type="ORF">MEDL_13812</name>
</gene>
<dbReference type="PROSITE" id="PS51406">
    <property type="entry name" value="FIBRINOGEN_C_2"/>
    <property type="match status" value="1"/>
</dbReference>
<dbReference type="InterPro" id="IPR014716">
    <property type="entry name" value="Fibrinogen_a/b/g_C_1"/>
</dbReference>
<dbReference type="GO" id="GO:0005201">
    <property type="term" value="F:extracellular matrix structural constituent"/>
    <property type="evidence" value="ECO:0007669"/>
    <property type="project" value="TreeGrafter"/>
</dbReference>
<feature type="compositionally biased region" description="Polar residues" evidence="7">
    <location>
        <begin position="105"/>
        <end position="129"/>
    </location>
</feature>
<keyword evidence="5" id="KW-1015">Disulfide bond</keyword>
<dbReference type="PANTHER" id="PTHR47221:SF6">
    <property type="entry name" value="FIBRINOGEN ALPHA CHAIN"/>
    <property type="match status" value="1"/>
</dbReference>
<sequence length="325" mass="36350">MEIRKVKSRIVCAGLCVSSSSCCSVSYDVQTSECLMDSNCFPDSALSQYGTFLRKPPYVPTNYQSVSFVTTTKYELSFETTKRDITTSDSTSSKTESTHTNNETGDNSNNGSDDTIEVTSITTTDNGPTENPVDCSEVSRNSPSGVYTIYVADQVIDVYCEMTDTGDTKRLNGTTHFNRTWQEYKQGFGDVQVEYWLDVIDKELQITDRSRGLNGVTKYAEYDSFIVGNETTNYILTISGYNGDAGDSIINPPSGQIYHNMNGMEFSTFDKDNEEAHYNAAEIKQSGWWFKWSTDANLNGLYYTGGQTASDGIYWNSWQLSFYSL</sequence>
<accession>A0A8S3QWC4</accession>
<dbReference type="Gene3D" id="3.90.215.10">
    <property type="entry name" value="Gamma Fibrinogen, chain A, domain 1"/>
    <property type="match status" value="1"/>
</dbReference>
<dbReference type="PROSITE" id="PS51257">
    <property type="entry name" value="PROKAR_LIPOPROTEIN"/>
    <property type="match status" value="1"/>
</dbReference>
<dbReference type="Gene3D" id="4.10.530.10">
    <property type="entry name" value="Gamma-fibrinogen Carboxyl Terminal Fragment, domain 2"/>
    <property type="match status" value="1"/>
</dbReference>
<dbReference type="GO" id="GO:0034116">
    <property type="term" value="P:positive regulation of heterotypic cell-cell adhesion"/>
    <property type="evidence" value="ECO:0007669"/>
    <property type="project" value="TreeGrafter"/>
</dbReference>
<evidence type="ECO:0000259" key="8">
    <source>
        <dbReference type="PROSITE" id="PS51406"/>
    </source>
</evidence>
<evidence type="ECO:0000256" key="2">
    <source>
        <dbReference type="ARBA" id="ARBA00022525"/>
    </source>
</evidence>
<keyword evidence="6" id="KW-0325">Glycoprotein</keyword>
<evidence type="ECO:0000256" key="1">
    <source>
        <dbReference type="ARBA" id="ARBA00004613"/>
    </source>
</evidence>